<proteinExistence type="predicted"/>
<name>A0A076G6Q1_9CAUD</name>
<dbReference type="EMBL" id="KM190144">
    <property type="protein sequence ID" value="AII27583.1"/>
    <property type="molecule type" value="Genomic_DNA"/>
</dbReference>
<keyword evidence="2" id="KW-1185">Reference proteome</keyword>
<accession>A0A076G6Q1</accession>
<dbReference type="Proteomes" id="UP000028961">
    <property type="component" value="Segment"/>
</dbReference>
<protein>
    <submittedName>
        <fullName evidence="1">Uncharacterized protein</fullName>
    </submittedName>
</protein>
<sequence>MNTYKTVFNFDNFKAICDDQIGKCRKEKGFYKSYKLIALVDDEITEVATLNLYHTNATNYACLWMHWANIKGWDHGYAGGKASGYGYNREEAAIHVAANKLGITGKWFNGEQFLDAMARHFDMKGAKVICCNA</sequence>
<organism evidence="1 2">
    <name type="scientific">Escherichia phage Av-05</name>
    <dbReference type="NCBI Taxonomy" id="1527519"/>
    <lineage>
        <taxon>Viruses</taxon>
        <taxon>Duplodnaviria</taxon>
        <taxon>Heunggongvirae</taxon>
        <taxon>Uroviricota</taxon>
        <taxon>Caudoviricetes</taxon>
        <taxon>Vequintavirinae</taxon>
        <taxon>Avunavirus</taxon>
        <taxon>Avunavirus Av05</taxon>
    </lineage>
</organism>
<evidence type="ECO:0000313" key="1">
    <source>
        <dbReference type="EMBL" id="AII27583.1"/>
    </source>
</evidence>
<reference evidence="1 2" key="1">
    <citation type="journal article" date="2015" name="Genome Announc.">
        <title>Genomic Analysis of Broad-Host-Range Enterobacteriophage Av-05.</title>
        <authorList>
            <person name="Amarillas L."/>
            <person name="Lopez-Cuevas O."/>
            <person name="Leon-Felix J."/>
            <person name="Castro-Del Campo N."/>
            <person name="Gerba C.P."/>
            <person name="Chaidez C."/>
        </authorList>
    </citation>
    <scope>NUCLEOTIDE SEQUENCE [LARGE SCALE GENOMIC DNA]</scope>
</reference>
<gene>
    <name evidence="1" type="ORF">Av05_0040</name>
</gene>
<dbReference type="RefSeq" id="YP_009111114.1">
    <property type="nucleotide sequence ID" value="NC_025830.1"/>
</dbReference>
<dbReference type="KEGG" id="vg:22475381"/>
<evidence type="ECO:0000313" key="2">
    <source>
        <dbReference type="Proteomes" id="UP000028961"/>
    </source>
</evidence>
<dbReference type="GeneID" id="22475381"/>